<name>A0A212CN18_CEREH</name>
<gene>
    <name evidence="4" type="ORF">Celaphus_00017015</name>
</gene>
<dbReference type="Pfam" id="PF10036">
    <property type="entry name" value="RLL"/>
    <property type="match status" value="2"/>
</dbReference>
<sequence>MAFKMPRRTTDLKLPGCNCPGTATQGPRDSEYPHPTRTTWSPAVLLSATLQFSVTSSNCALEKESQNHRTRKSDTLRLKTEVIHDSDQPKFFEKYLRDVHCSFKSLDGQEALDWILGLAVTLEYGDNAEKYNYLVTDNAKSTDNTTKNAETVINLDINNPNFRAGVLAQATFQSQPMVITWQCFKQLTFWSRNPDTACRAEVLNEAAQILHLVHIEELRELQTRINAAIVTVQMITADPKTDYSLGGR</sequence>
<evidence type="ECO:0000256" key="2">
    <source>
        <dbReference type="ARBA" id="ARBA00015365"/>
    </source>
</evidence>
<keyword evidence="5" id="KW-1185">Reference proteome</keyword>
<protein>
    <recommendedName>
        <fullName evidence="2">RNA transcription, translation and transport factor protein</fullName>
    </recommendedName>
</protein>
<evidence type="ECO:0000313" key="5">
    <source>
        <dbReference type="Proteomes" id="UP000242450"/>
    </source>
</evidence>
<dbReference type="Proteomes" id="UP000242450">
    <property type="component" value="Chromosome 16"/>
</dbReference>
<dbReference type="EMBL" id="MKHE01000016">
    <property type="protein sequence ID" value="OWK07292.1"/>
    <property type="molecule type" value="Genomic_DNA"/>
</dbReference>
<comment type="caution">
    <text evidence="4">The sequence shown here is derived from an EMBL/GenBank/DDBJ whole genome shotgun (WGS) entry which is preliminary data.</text>
</comment>
<organism evidence="4 5">
    <name type="scientific">Cervus elaphus hippelaphus</name>
    <name type="common">European red deer</name>
    <dbReference type="NCBI Taxonomy" id="46360"/>
    <lineage>
        <taxon>Eukaryota</taxon>
        <taxon>Metazoa</taxon>
        <taxon>Chordata</taxon>
        <taxon>Craniata</taxon>
        <taxon>Vertebrata</taxon>
        <taxon>Euteleostomi</taxon>
        <taxon>Mammalia</taxon>
        <taxon>Eutheria</taxon>
        <taxon>Laurasiatheria</taxon>
        <taxon>Artiodactyla</taxon>
        <taxon>Ruminantia</taxon>
        <taxon>Pecora</taxon>
        <taxon>Cervidae</taxon>
        <taxon>Cervinae</taxon>
        <taxon>Cervus</taxon>
    </lineage>
</organism>
<comment type="similarity">
    <text evidence="1">Belongs to the RTRAF family.</text>
</comment>
<reference evidence="4 5" key="1">
    <citation type="journal article" date="2018" name="Mol. Genet. Genomics">
        <title>The red deer Cervus elaphus genome CerEla1.0: sequencing, annotating, genes, and chromosomes.</title>
        <authorList>
            <person name="Bana N.A."/>
            <person name="Nyiri A."/>
            <person name="Nagy J."/>
            <person name="Frank K."/>
            <person name="Nagy T."/>
            <person name="Steger V."/>
            <person name="Schiller M."/>
            <person name="Lakatos P."/>
            <person name="Sugar L."/>
            <person name="Horn P."/>
            <person name="Barta E."/>
            <person name="Orosz L."/>
        </authorList>
    </citation>
    <scope>NUCLEOTIDE SEQUENCE [LARGE SCALE GENOMIC DNA]</scope>
    <source>
        <strain evidence="4">Hungarian</strain>
    </source>
</reference>
<dbReference type="PANTHER" id="PTHR15924">
    <property type="entry name" value="CLE"/>
    <property type="match status" value="1"/>
</dbReference>
<dbReference type="OrthoDB" id="514167at2759"/>
<dbReference type="InterPro" id="IPR019265">
    <property type="entry name" value="RTRAF"/>
</dbReference>
<proteinExistence type="inferred from homology"/>
<accession>A0A212CN18</accession>
<evidence type="ECO:0000256" key="1">
    <source>
        <dbReference type="ARBA" id="ARBA00008602"/>
    </source>
</evidence>
<feature type="region of interest" description="Disordered" evidence="3">
    <location>
        <begin position="1"/>
        <end position="36"/>
    </location>
</feature>
<dbReference type="AlphaFoldDB" id="A0A212CN18"/>
<evidence type="ECO:0000256" key="3">
    <source>
        <dbReference type="SAM" id="MobiDB-lite"/>
    </source>
</evidence>
<evidence type="ECO:0000313" key="4">
    <source>
        <dbReference type="EMBL" id="OWK07292.1"/>
    </source>
</evidence>